<reference evidence="1" key="2">
    <citation type="journal article" date="2020" name="Nat. Commun.">
        <title>Large-scale genome sequencing of mycorrhizal fungi provides insights into the early evolution of symbiotic traits.</title>
        <authorList>
            <person name="Miyauchi S."/>
            <person name="Kiss E."/>
            <person name="Kuo A."/>
            <person name="Drula E."/>
            <person name="Kohler A."/>
            <person name="Sanchez-Garcia M."/>
            <person name="Morin E."/>
            <person name="Andreopoulos B."/>
            <person name="Barry K.W."/>
            <person name="Bonito G."/>
            <person name="Buee M."/>
            <person name="Carver A."/>
            <person name="Chen C."/>
            <person name="Cichocki N."/>
            <person name="Clum A."/>
            <person name="Culley D."/>
            <person name="Crous P.W."/>
            <person name="Fauchery L."/>
            <person name="Girlanda M."/>
            <person name="Hayes R.D."/>
            <person name="Keri Z."/>
            <person name="LaButti K."/>
            <person name="Lipzen A."/>
            <person name="Lombard V."/>
            <person name="Magnuson J."/>
            <person name="Maillard F."/>
            <person name="Murat C."/>
            <person name="Nolan M."/>
            <person name="Ohm R.A."/>
            <person name="Pangilinan J."/>
            <person name="Pereira M.F."/>
            <person name="Perotto S."/>
            <person name="Peter M."/>
            <person name="Pfister S."/>
            <person name="Riley R."/>
            <person name="Sitrit Y."/>
            <person name="Stielow J.B."/>
            <person name="Szollosi G."/>
            <person name="Zifcakova L."/>
            <person name="Stursova M."/>
            <person name="Spatafora J.W."/>
            <person name="Tedersoo L."/>
            <person name="Vaario L.M."/>
            <person name="Yamada A."/>
            <person name="Yan M."/>
            <person name="Wang P."/>
            <person name="Xu J."/>
            <person name="Bruns T."/>
            <person name="Baldrian P."/>
            <person name="Vilgalys R."/>
            <person name="Dunand C."/>
            <person name="Henrissat B."/>
            <person name="Grigoriev I.V."/>
            <person name="Hibbett D."/>
            <person name="Nagy L.G."/>
            <person name="Martin F.M."/>
        </authorList>
    </citation>
    <scope>NUCLEOTIDE SEQUENCE</scope>
    <source>
        <strain evidence="1">P2</strain>
    </source>
</reference>
<reference evidence="1" key="1">
    <citation type="submission" date="2019-10" db="EMBL/GenBank/DDBJ databases">
        <authorList>
            <consortium name="DOE Joint Genome Institute"/>
            <person name="Kuo A."/>
            <person name="Miyauchi S."/>
            <person name="Kiss E."/>
            <person name="Drula E."/>
            <person name="Kohler A."/>
            <person name="Sanchez-Garcia M."/>
            <person name="Andreopoulos B."/>
            <person name="Barry K.W."/>
            <person name="Bonito G."/>
            <person name="Buee M."/>
            <person name="Carver A."/>
            <person name="Chen C."/>
            <person name="Cichocki N."/>
            <person name="Clum A."/>
            <person name="Culley D."/>
            <person name="Crous P.W."/>
            <person name="Fauchery L."/>
            <person name="Girlanda M."/>
            <person name="Hayes R."/>
            <person name="Keri Z."/>
            <person name="Labutti K."/>
            <person name="Lipzen A."/>
            <person name="Lombard V."/>
            <person name="Magnuson J."/>
            <person name="Maillard F."/>
            <person name="Morin E."/>
            <person name="Murat C."/>
            <person name="Nolan M."/>
            <person name="Ohm R."/>
            <person name="Pangilinan J."/>
            <person name="Pereira M."/>
            <person name="Perotto S."/>
            <person name="Peter M."/>
            <person name="Riley R."/>
            <person name="Sitrit Y."/>
            <person name="Stielow B."/>
            <person name="Szollosi G."/>
            <person name="Zifcakova L."/>
            <person name="Stursova M."/>
            <person name="Spatafora J.W."/>
            <person name="Tedersoo L."/>
            <person name="Vaario L.-M."/>
            <person name="Yamada A."/>
            <person name="Yan M."/>
            <person name="Wang P."/>
            <person name="Xu J."/>
            <person name="Bruns T."/>
            <person name="Baldrian P."/>
            <person name="Vilgalys R."/>
            <person name="Henrissat B."/>
            <person name="Grigoriev I.V."/>
            <person name="Hibbett D."/>
            <person name="Nagy L.G."/>
            <person name="Martin F.M."/>
        </authorList>
    </citation>
    <scope>NUCLEOTIDE SEQUENCE</scope>
    <source>
        <strain evidence="1">P2</strain>
    </source>
</reference>
<evidence type="ECO:0000313" key="1">
    <source>
        <dbReference type="EMBL" id="KAF9652336.1"/>
    </source>
</evidence>
<proteinExistence type="predicted"/>
<evidence type="ECO:0000313" key="2">
    <source>
        <dbReference type="Proteomes" id="UP000886501"/>
    </source>
</evidence>
<dbReference type="EMBL" id="MU117969">
    <property type="protein sequence ID" value="KAF9652336.1"/>
    <property type="molecule type" value="Genomic_DNA"/>
</dbReference>
<gene>
    <name evidence="1" type="ORF">BDM02DRAFT_2942688</name>
</gene>
<dbReference type="Proteomes" id="UP000886501">
    <property type="component" value="Unassembled WGS sequence"/>
</dbReference>
<accession>A0ACB6ZT82</accession>
<keyword evidence="2" id="KW-1185">Reference proteome</keyword>
<comment type="caution">
    <text evidence="1">The sequence shown here is derived from an EMBL/GenBank/DDBJ whole genome shotgun (WGS) entry which is preliminary data.</text>
</comment>
<sequence>MLSPVWLFLSITFSSTVVLACEGECIVNVTKFILRSYSNPVYDVFQAIAGEIEASIIPPSSRTANRLDYITPLLSSYEGTSYSRMETAIFPSYFHGKCEDPMTGVAPAGCPNPSCRVVCGTPGSMVYHFPKLRRIAFDTVHTMLLENTREGSDTYNAVRRSVKRFAAAQASPKLTTRSIPSIFWARKDLDLLLPEYKYMYLMKRADDIGDKLKPILESIPERLARACGYVGPDMDGSVDELQGCSWEAETVAYILRFP</sequence>
<organism evidence="1 2">
    <name type="scientific">Thelephora ganbajun</name>
    <name type="common">Ganba fungus</name>
    <dbReference type="NCBI Taxonomy" id="370292"/>
    <lineage>
        <taxon>Eukaryota</taxon>
        <taxon>Fungi</taxon>
        <taxon>Dikarya</taxon>
        <taxon>Basidiomycota</taxon>
        <taxon>Agaricomycotina</taxon>
        <taxon>Agaricomycetes</taxon>
        <taxon>Thelephorales</taxon>
        <taxon>Thelephoraceae</taxon>
        <taxon>Thelephora</taxon>
    </lineage>
</organism>
<protein>
    <submittedName>
        <fullName evidence="1">Uncharacterized protein</fullName>
    </submittedName>
</protein>
<name>A0ACB6ZT82_THEGA</name>